<sequence>MTFKQPVLYQMLKEKFRTDTAIADALGVARPAVHTWRKHIPERIALLCHLSPDIPYVYNPADYGRDPNRLGLALTKPSQQ</sequence>
<evidence type="ECO:0000313" key="1">
    <source>
        <dbReference type="EMBL" id="QKJ87436.1"/>
    </source>
</evidence>
<protein>
    <recommendedName>
        <fullName evidence="3">Helix-turn-helix domain-containing protein</fullName>
    </recommendedName>
</protein>
<keyword evidence="2" id="KW-1185">Reference proteome</keyword>
<dbReference type="EMBL" id="CP054212">
    <property type="protein sequence ID" value="QKJ87436.1"/>
    <property type="molecule type" value="Genomic_DNA"/>
</dbReference>
<dbReference type="GO" id="GO:0003677">
    <property type="term" value="F:DNA binding"/>
    <property type="evidence" value="ECO:0007669"/>
    <property type="project" value="InterPro"/>
</dbReference>
<dbReference type="Proteomes" id="UP000505325">
    <property type="component" value="Chromosome"/>
</dbReference>
<evidence type="ECO:0008006" key="3">
    <source>
        <dbReference type="Google" id="ProtNLM"/>
    </source>
</evidence>
<reference evidence="1 2" key="1">
    <citation type="submission" date="2020-06" db="EMBL/GenBank/DDBJ databases">
        <title>Genome sequence of Paramixta manurensis strain PD-1.</title>
        <authorList>
            <person name="Lee C.W."/>
            <person name="Kim J."/>
        </authorList>
    </citation>
    <scope>NUCLEOTIDE SEQUENCE [LARGE SCALE GENOMIC DNA]</scope>
    <source>
        <strain evidence="1 2">PD-1</strain>
    </source>
</reference>
<evidence type="ECO:0000313" key="2">
    <source>
        <dbReference type="Proteomes" id="UP000505325"/>
    </source>
</evidence>
<dbReference type="RefSeq" id="WP_173634380.1">
    <property type="nucleotide sequence ID" value="NZ_CP054212.1"/>
</dbReference>
<dbReference type="Gene3D" id="1.10.260.40">
    <property type="entry name" value="lambda repressor-like DNA-binding domains"/>
    <property type="match status" value="1"/>
</dbReference>
<proteinExistence type="predicted"/>
<accession>A0A6M8U9L5</accession>
<dbReference type="KEGG" id="pmak:PMPD1_2494"/>
<gene>
    <name evidence="1" type="ORF">PMPD1_2494</name>
</gene>
<name>A0A6M8U9L5_9GAMM</name>
<dbReference type="AlphaFoldDB" id="A0A6M8U9L5"/>
<dbReference type="InterPro" id="IPR010982">
    <property type="entry name" value="Lambda_DNA-bd_dom_sf"/>
</dbReference>
<organism evidence="1 2">
    <name type="scientific">Paramixta manurensis</name>
    <dbReference type="NCBI Taxonomy" id="2740817"/>
    <lineage>
        <taxon>Bacteria</taxon>
        <taxon>Pseudomonadati</taxon>
        <taxon>Pseudomonadota</taxon>
        <taxon>Gammaproteobacteria</taxon>
        <taxon>Enterobacterales</taxon>
        <taxon>Erwiniaceae</taxon>
        <taxon>Paramixta</taxon>
    </lineage>
</organism>